<dbReference type="PANTHER" id="PTHR23513:SF17">
    <property type="entry name" value="MEMBRANE PROTEIN"/>
    <property type="match status" value="1"/>
</dbReference>
<dbReference type="InterPro" id="IPR020846">
    <property type="entry name" value="MFS_dom"/>
</dbReference>
<feature type="transmembrane region" description="Helical" evidence="6">
    <location>
        <begin position="171"/>
        <end position="189"/>
    </location>
</feature>
<feature type="domain" description="Major facilitator superfamily (MFS) profile" evidence="7">
    <location>
        <begin position="1"/>
        <end position="416"/>
    </location>
</feature>
<name>A0A7W5JYD1_9ACTN</name>
<evidence type="ECO:0000256" key="4">
    <source>
        <dbReference type="ARBA" id="ARBA00022989"/>
    </source>
</evidence>
<dbReference type="InterPro" id="IPR011701">
    <property type="entry name" value="MFS"/>
</dbReference>
<accession>A0A7W5JYD1</accession>
<dbReference type="Gene3D" id="1.20.1250.20">
    <property type="entry name" value="MFS general substrate transporter like domains"/>
    <property type="match status" value="1"/>
</dbReference>
<feature type="transmembrane region" description="Helical" evidence="6">
    <location>
        <begin position="293"/>
        <end position="314"/>
    </location>
</feature>
<keyword evidence="5 6" id="KW-0472">Membrane</keyword>
<dbReference type="GO" id="GO:0005886">
    <property type="term" value="C:plasma membrane"/>
    <property type="evidence" value="ECO:0007669"/>
    <property type="project" value="UniProtKB-SubCell"/>
</dbReference>
<feature type="transmembrane region" description="Helical" evidence="6">
    <location>
        <begin position="266"/>
        <end position="286"/>
    </location>
</feature>
<feature type="transmembrane region" description="Helical" evidence="6">
    <location>
        <begin position="394"/>
        <end position="414"/>
    </location>
</feature>
<sequence length="426" mass="43322">MPEPRRALPGPRDSGLWLFGYAHSLVGEQIFYVALTWAAVQIMSPAEVGLLLVLGSLPRAVVLLAGGVFVDRAGPKRLIIVSDVLRTAVMVAAAVLLGVGLTGTFLLGALTVVFGFVDGLFLPAVGAAPAFVATVEGQTRLQALRTIVYRGAPMVGAPLASALLLTYGTVTAFGVTAFLFAASVVALSFTRMTRPASGSALSAAVDRTARTSVFGEIREGLRLIVSNRQLLVVVGVLAILDFGFAGPTTAGVPLLAAEQGWGPGGIGWIVGGFGVGAVVTAAVLAWRRPTVRAGVVAAVGLTMMSVGLVALGLVEQVDGTPMREVLLAGSCAAFFGVGTGLFGTLVNAALVAMTPVAQLGRIMAAVSLSGYLGDPVSFSLTGIAAQGLGASSTFLFGGGFIMVAVIISWVSPAVRSLSLPGTSRRS</sequence>
<feature type="transmembrane region" description="Helical" evidence="6">
    <location>
        <begin position="230"/>
        <end position="246"/>
    </location>
</feature>
<dbReference type="EMBL" id="JACHZG010000001">
    <property type="protein sequence ID" value="MBB3328588.1"/>
    <property type="molecule type" value="Genomic_DNA"/>
</dbReference>
<keyword evidence="3 6" id="KW-0812">Transmembrane</keyword>
<comment type="subcellular location">
    <subcellularLocation>
        <location evidence="1">Cell membrane</location>
        <topology evidence="1">Multi-pass membrane protein</topology>
    </subcellularLocation>
</comment>
<evidence type="ECO:0000256" key="5">
    <source>
        <dbReference type="ARBA" id="ARBA00023136"/>
    </source>
</evidence>
<dbReference type="SUPFAM" id="SSF103473">
    <property type="entry name" value="MFS general substrate transporter"/>
    <property type="match status" value="1"/>
</dbReference>
<feature type="transmembrane region" description="Helical" evidence="6">
    <location>
        <begin position="84"/>
        <end position="107"/>
    </location>
</feature>
<evidence type="ECO:0000256" key="1">
    <source>
        <dbReference type="ARBA" id="ARBA00004651"/>
    </source>
</evidence>
<feature type="transmembrane region" description="Helical" evidence="6">
    <location>
        <begin position="48"/>
        <end position="72"/>
    </location>
</feature>
<evidence type="ECO:0000256" key="2">
    <source>
        <dbReference type="ARBA" id="ARBA00022475"/>
    </source>
</evidence>
<evidence type="ECO:0000313" key="9">
    <source>
        <dbReference type="Proteomes" id="UP000565572"/>
    </source>
</evidence>
<keyword evidence="4 6" id="KW-1133">Transmembrane helix</keyword>
<evidence type="ECO:0000313" key="8">
    <source>
        <dbReference type="EMBL" id="MBB3328588.1"/>
    </source>
</evidence>
<evidence type="ECO:0000256" key="3">
    <source>
        <dbReference type="ARBA" id="ARBA00022692"/>
    </source>
</evidence>
<proteinExistence type="predicted"/>
<dbReference type="Proteomes" id="UP000565572">
    <property type="component" value="Unassembled WGS sequence"/>
</dbReference>
<feature type="transmembrane region" description="Helical" evidence="6">
    <location>
        <begin position="326"/>
        <end position="350"/>
    </location>
</feature>
<dbReference type="PROSITE" id="PS50850">
    <property type="entry name" value="MFS"/>
    <property type="match status" value="1"/>
</dbReference>
<feature type="transmembrane region" description="Helical" evidence="6">
    <location>
        <begin position="21"/>
        <end position="42"/>
    </location>
</feature>
<dbReference type="RefSeq" id="WP_183340543.1">
    <property type="nucleotide sequence ID" value="NZ_JACHZG010000001.1"/>
</dbReference>
<comment type="caution">
    <text evidence="8">The sequence shown here is derived from an EMBL/GenBank/DDBJ whole genome shotgun (WGS) entry which is preliminary data.</text>
</comment>
<dbReference type="Pfam" id="PF07690">
    <property type="entry name" value="MFS_1"/>
    <property type="match status" value="1"/>
</dbReference>
<protein>
    <recommendedName>
        <fullName evidence="7">Major facilitator superfamily (MFS) profile domain-containing protein</fullName>
    </recommendedName>
</protein>
<keyword evidence="2" id="KW-1003">Cell membrane</keyword>
<evidence type="ECO:0000259" key="7">
    <source>
        <dbReference type="PROSITE" id="PS50850"/>
    </source>
</evidence>
<dbReference type="GO" id="GO:0022857">
    <property type="term" value="F:transmembrane transporter activity"/>
    <property type="evidence" value="ECO:0007669"/>
    <property type="project" value="InterPro"/>
</dbReference>
<evidence type="ECO:0000256" key="6">
    <source>
        <dbReference type="SAM" id="Phobius"/>
    </source>
</evidence>
<keyword evidence="9" id="KW-1185">Reference proteome</keyword>
<reference evidence="8 9" key="1">
    <citation type="submission" date="2020-08" db="EMBL/GenBank/DDBJ databases">
        <title>Sequencing the genomes of 1000 actinobacteria strains.</title>
        <authorList>
            <person name="Klenk H.-P."/>
        </authorList>
    </citation>
    <scope>NUCLEOTIDE SEQUENCE [LARGE SCALE GENOMIC DNA]</scope>
    <source>
        <strain evidence="8 9">DSM 11053</strain>
    </source>
</reference>
<dbReference type="InterPro" id="IPR036259">
    <property type="entry name" value="MFS_trans_sf"/>
</dbReference>
<dbReference type="PANTHER" id="PTHR23513">
    <property type="entry name" value="INTEGRAL MEMBRANE EFFLUX PROTEIN-RELATED"/>
    <property type="match status" value="1"/>
</dbReference>
<dbReference type="AlphaFoldDB" id="A0A7W5JYD1"/>
<organism evidence="8 9">
    <name type="scientific">Microlunatus antarcticus</name>
    <dbReference type="NCBI Taxonomy" id="53388"/>
    <lineage>
        <taxon>Bacteria</taxon>
        <taxon>Bacillati</taxon>
        <taxon>Actinomycetota</taxon>
        <taxon>Actinomycetes</taxon>
        <taxon>Propionibacteriales</taxon>
        <taxon>Propionibacteriaceae</taxon>
        <taxon>Microlunatus</taxon>
    </lineage>
</organism>
<gene>
    <name evidence="8" type="ORF">FHX39_003532</name>
</gene>